<comment type="similarity">
    <text evidence="2">Belongs to the PPR family. P subfamily.</text>
</comment>
<dbReference type="EMBL" id="CAXLJL010000068">
    <property type="protein sequence ID" value="CAL5130527.1"/>
    <property type="molecule type" value="Genomic_DNA"/>
</dbReference>
<keyword evidence="6" id="KW-0809">Transit peptide</keyword>
<dbReference type="GO" id="GO:0001682">
    <property type="term" value="P:tRNA 5'-leader removal"/>
    <property type="evidence" value="ECO:0007669"/>
    <property type="project" value="TreeGrafter"/>
</dbReference>
<dbReference type="GO" id="GO:0046872">
    <property type="term" value="F:metal ion binding"/>
    <property type="evidence" value="ECO:0007669"/>
    <property type="project" value="UniProtKB-KW"/>
</dbReference>
<evidence type="ECO:0000256" key="7">
    <source>
        <dbReference type="ARBA" id="ARBA00023128"/>
    </source>
</evidence>
<gene>
    <name evidence="9" type="ORF">CDAUBV1_LOCUS2591</name>
</gene>
<protein>
    <recommendedName>
        <fullName evidence="8">PRORP domain-containing protein</fullName>
    </recommendedName>
</protein>
<proteinExistence type="inferred from homology"/>
<evidence type="ECO:0000313" key="10">
    <source>
        <dbReference type="Proteomes" id="UP001497525"/>
    </source>
</evidence>
<reference evidence="9" key="1">
    <citation type="submission" date="2024-06" db="EMBL/GenBank/DDBJ databases">
        <authorList>
            <person name="Liu X."/>
            <person name="Lenzi L."/>
            <person name="Haldenby T S."/>
            <person name="Uol C."/>
        </authorList>
    </citation>
    <scope>NUCLEOTIDE SEQUENCE</scope>
</reference>
<organism evidence="9 10">
    <name type="scientific">Calicophoron daubneyi</name>
    <name type="common">Rumen fluke</name>
    <name type="synonym">Paramphistomum daubneyi</name>
    <dbReference type="NCBI Taxonomy" id="300641"/>
    <lineage>
        <taxon>Eukaryota</taxon>
        <taxon>Metazoa</taxon>
        <taxon>Spiralia</taxon>
        <taxon>Lophotrochozoa</taxon>
        <taxon>Platyhelminthes</taxon>
        <taxon>Trematoda</taxon>
        <taxon>Digenea</taxon>
        <taxon>Plagiorchiida</taxon>
        <taxon>Pronocephalata</taxon>
        <taxon>Paramphistomoidea</taxon>
        <taxon>Paramphistomidae</taxon>
        <taxon>Calicophoron</taxon>
    </lineage>
</organism>
<accession>A0AAV2SZ99</accession>
<dbReference type="GO" id="GO:0097745">
    <property type="term" value="P:mitochondrial tRNA 5'-end processing"/>
    <property type="evidence" value="ECO:0007669"/>
    <property type="project" value="TreeGrafter"/>
</dbReference>
<comment type="caution">
    <text evidence="9">The sequence shown here is derived from an EMBL/GenBank/DDBJ whole genome shotgun (WGS) entry which is preliminary data.</text>
</comment>
<keyword evidence="5" id="KW-0862">Zinc</keyword>
<evidence type="ECO:0000256" key="2">
    <source>
        <dbReference type="ARBA" id="ARBA00007626"/>
    </source>
</evidence>
<sequence>MAFLIRSFLRARSLHLIMTSSFRRLSTAVNLSDFLPIITLNRPREIRETFGEMSDFSPSLSVCQNLDELLKTQTNGEVFWPKILQLSVTLDRPLLAKALSDFVISSPQRHHNATLIETLVVLAFQKRYTDFLSLYTLLWNRMSSAERVSSAPKLADILSRTPYWETGVDLYSQLSLPSVSILQKLCEGAAQFNSSEACRMVAMLPEFVGVPSDAFFDEFLRHHPTTADWTDNSLTAVGELFSIIKKKHWVVSVNAAHYIADWFKKTGSWDVALNVIIEETTCPACKTKLQVLELTDEYCKSLADEFFRRTFLGECTDDLYLATTPSELKSLRQFLSGQVSPFDCVIDFINAMCFLKIPFERNKAGIQFTEALRKLHHMFNFHRFCLVGRGNPLMKNKVFWEHIKQLGDQTGVSVFSFVTENKSQDDLFMLYMALWSGAQCYLVSNDQYRQHRYTVGPALKFKLSQWQSIRQINIRPAHGHHFLRPSLYDTRLHGSVEAGWHIPYEDKTTKRGQFSPVHWLCISPKH</sequence>
<evidence type="ECO:0000259" key="8">
    <source>
        <dbReference type="Pfam" id="PF16953"/>
    </source>
</evidence>
<evidence type="ECO:0000256" key="4">
    <source>
        <dbReference type="ARBA" id="ARBA00022801"/>
    </source>
</evidence>
<dbReference type="PANTHER" id="PTHR13547:SF1">
    <property type="entry name" value="MITOCHONDRIAL RIBONUCLEASE P CATALYTIC SUBUNIT"/>
    <property type="match status" value="1"/>
</dbReference>
<keyword evidence="7" id="KW-0496">Mitochondrion</keyword>
<dbReference type="InterPro" id="IPR031595">
    <property type="entry name" value="PRORP_C"/>
</dbReference>
<dbReference type="Gene3D" id="3.40.50.11980">
    <property type="match status" value="1"/>
</dbReference>
<dbReference type="Pfam" id="PF16953">
    <property type="entry name" value="PRORP"/>
    <property type="match status" value="1"/>
</dbReference>
<keyword evidence="4" id="KW-0378">Hydrolase</keyword>
<comment type="subcellular location">
    <subcellularLocation>
        <location evidence="1">Mitochondrion</location>
    </subcellularLocation>
</comment>
<dbReference type="GO" id="GO:0030678">
    <property type="term" value="C:mitochondrial ribonuclease P complex"/>
    <property type="evidence" value="ECO:0007669"/>
    <property type="project" value="TreeGrafter"/>
</dbReference>
<evidence type="ECO:0000256" key="1">
    <source>
        <dbReference type="ARBA" id="ARBA00004173"/>
    </source>
</evidence>
<evidence type="ECO:0000256" key="5">
    <source>
        <dbReference type="ARBA" id="ARBA00022833"/>
    </source>
</evidence>
<name>A0AAV2SZ99_CALDB</name>
<dbReference type="AlphaFoldDB" id="A0AAV2SZ99"/>
<evidence type="ECO:0000256" key="6">
    <source>
        <dbReference type="ARBA" id="ARBA00022946"/>
    </source>
</evidence>
<evidence type="ECO:0000313" key="9">
    <source>
        <dbReference type="EMBL" id="CAL5130527.1"/>
    </source>
</evidence>
<feature type="domain" description="PRORP" evidence="8">
    <location>
        <begin position="279"/>
        <end position="521"/>
    </location>
</feature>
<evidence type="ECO:0000256" key="3">
    <source>
        <dbReference type="ARBA" id="ARBA00022723"/>
    </source>
</evidence>
<dbReference type="Proteomes" id="UP001497525">
    <property type="component" value="Unassembled WGS sequence"/>
</dbReference>
<keyword evidence="3" id="KW-0479">Metal-binding</keyword>
<dbReference type="PANTHER" id="PTHR13547">
    <property type="match status" value="1"/>
</dbReference>
<dbReference type="GO" id="GO:0004526">
    <property type="term" value="F:ribonuclease P activity"/>
    <property type="evidence" value="ECO:0007669"/>
    <property type="project" value="TreeGrafter"/>
</dbReference>